<feature type="compositionally biased region" description="Polar residues" evidence="1">
    <location>
        <begin position="1"/>
        <end position="11"/>
    </location>
</feature>
<accession>A0A8U7P092</accession>
<dbReference type="PANTHER" id="PTHR12704:SF3">
    <property type="entry name" value="GOLGI PHOSPHOPROTEIN 3"/>
    <property type="match status" value="1"/>
</dbReference>
<protein>
    <submittedName>
        <fullName evidence="2">Uncharacterized protein</fullName>
    </submittedName>
</protein>
<dbReference type="GO" id="GO:0070273">
    <property type="term" value="F:phosphatidylinositol-4-phosphate binding"/>
    <property type="evidence" value="ECO:0007669"/>
    <property type="project" value="InterPro"/>
</dbReference>
<dbReference type="GO" id="GO:0043001">
    <property type="term" value="P:Golgi to plasma membrane protein transport"/>
    <property type="evidence" value="ECO:0007669"/>
    <property type="project" value="TreeGrafter"/>
</dbReference>
<dbReference type="Ensembl" id="ENSCMUT00000031693.1">
    <property type="protein sequence ID" value="ENSCMUP00000029617.1"/>
    <property type="gene ID" value="ENSCMUG00000018024.1"/>
</dbReference>
<dbReference type="GO" id="GO:0005802">
    <property type="term" value="C:trans-Golgi network"/>
    <property type="evidence" value="ECO:0007669"/>
    <property type="project" value="TreeGrafter"/>
</dbReference>
<sequence>MTSLTQRSSGLVQRRTEASRSAAADKEREAGGGSEDEGRRDEPGDDEKGDSKETRLTLMEEVLLLGLKDREVRVGLGGRRGPGASDSVGSRLRGPG</sequence>
<dbReference type="GO" id="GO:0006890">
    <property type="term" value="P:retrograde vesicle-mediated transport, Golgi to endoplasmic reticulum"/>
    <property type="evidence" value="ECO:0007669"/>
    <property type="project" value="TreeGrafter"/>
</dbReference>
<evidence type="ECO:0000313" key="3">
    <source>
        <dbReference type="Proteomes" id="UP000694553"/>
    </source>
</evidence>
<dbReference type="GO" id="GO:0007030">
    <property type="term" value="P:Golgi organization"/>
    <property type="evidence" value="ECO:0007669"/>
    <property type="project" value="TreeGrafter"/>
</dbReference>
<organism evidence="2 3">
    <name type="scientific">Corvus moneduloides</name>
    <name type="common">New Caledonian crow</name>
    <dbReference type="NCBI Taxonomy" id="1196302"/>
    <lineage>
        <taxon>Eukaryota</taxon>
        <taxon>Metazoa</taxon>
        <taxon>Chordata</taxon>
        <taxon>Craniata</taxon>
        <taxon>Vertebrata</taxon>
        <taxon>Euteleostomi</taxon>
        <taxon>Archelosauria</taxon>
        <taxon>Archosauria</taxon>
        <taxon>Dinosauria</taxon>
        <taxon>Saurischia</taxon>
        <taxon>Theropoda</taxon>
        <taxon>Coelurosauria</taxon>
        <taxon>Aves</taxon>
        <taxon>Neognathae</taxon>
        <taxon>Neoaves</taxon>
        <taxon>Telluraves</taxon>
        <taxon>Australaves</taxon>
        <taxon>Passeriformes</taxon>
        <taxon>Corvoidea</taxon>
        <taxon>Corvidae</taxon>
        <taxon>Corvus</taxon>
    </lineage>
</organism>
<feature type="region of interest" description="Disordered" evidence="1">
    <location>
        <begin position="71"/>
        <end position="96"/>
    </location>
</feature>
<reference evidence="2" key="3">
    <citation type="submission" date="2025-09" db="UniProtKB">
        <authorList>
            <consortium name="Ensembl"/>
        </authorList>
    </citation>
    <scope>IDENTIFICATION</scope>
</reference>
<dbReference type="GO" id="GO:0005829">
    <property type="term" value="C:cytosol"/>
    <property type="evidence" value="ECO:0007669"/>
    <property type="project" value="TreeGrafter"/>
</dbReference>
<reference evidence="3" key="1">
    <citation type="submission" date="2019-10" db="EMBL/GenBank/DDBJ databases">
        <title>Corvus moneduloides (New Caledonian crow) genome, bCorMon1, primary haplotype.</title>
        <authorList>
            <person name="Rutz C."/>
            <person name="Fungtammasan C."/>
            <person name="Mountcastle J."/>
            <person name="Formenti G."/>
            <person name="Chow W."/>
            <person name="Howe K."/>
            <person name="Steele M.P."/>
            <person name="Fernandes J."/>
            <person name="Gilbert M.T.P."/>
            <person name="Fedrigo O."/>
            <person name="Jarvis E.D."/>
            <person name="Gemmell N."/>
        </authorList>
    </citation>
    <scope>NUCLEOTIDE SEQUENCE [LARGE SCALE GENOMIC DNA]</scope>
</reference>
<dbReference type="AlphaFoldDB" id="A0A8U7P092"/>
<dbReference type="GO" id="GO:0031985">
    <property type="term" value="C:Golgi cisterna"/>
    <property type="evidence" value="ECO:0007669"/>
    <property type="project" value="TreeGrafter"/>
</dbReference>
<feature type="region of interest" description="Disordered" evidence="1">
    <location>
        <begin position="1"/>
        <end position="56"/>
    </location>
</feature>
<evidence type="ECO:0000256" key="1">
    <source>
        <dbReference type="SAM" id="MobiDB-lite"/>
    </source>
</evidence>
<dbReference type="Proteomes" id="UP000694553">
    <property type="component" value="Unassembled WGS sequence"/>
</dbReference>
<evidence type="ECO:0000313" key="2">
    <source>
        <dbReference type="Ensembl" id="ENSCMUP00000029617.1"/>
    </source>
</evidence>
<feature type="compositionally biased region" description="Basic and acidic residues" evidence="1">
    <location>
        <begin position="14"/>
        <end position="42"/>
    </location>
</feature>
<dbReference type="OMA" id="REVKCTT"/>
<dbReference type="PANTHER" id="PTHR12704">
    <property type="entry name" value="TRANS-GOLGI PROTEIN GMX33"/>
    <property type="match status" value="1"/>
</dbReference>
<keyword evidence="3" id="KW-1185">Reference proteome</keyword>
<dbReference type="InterPro" id="IPR008628">
    <property type="entry name" value="GPP34-like"/>
</dbReference>
<name>A0A8U7P092_CORMO</name>
<reference evidence="2" key="2">
    <citation type="submission" date="2025-08" db="UniProtKB">
        <authorList>
            <consortium name="Ensembl"/>
        </authorList>
    </citation>
    <scope>IDENTIFICATION</scope>
</reference>
<dbReference type="GO" id="GO:0048194">
    <property type="term" value="P:Golgi vesicle budding"/>
    <property type="evidence" value="ECO:0007669"/>
    <property type="project" value="TreeGrafter"/>
</dbReference>
<proteinExistence type="predicted"/>
<dbReference type="GO" id="GO:0000139">
    <property type="term" value="C:Golgi membrane"/>
    <property type="evidence" value="ECO:0007669"/>
    <property type="project" value="GOC"/>
</dbReference>